<evidence type="ECO:0000313" key="3">
    <source>
        <dbReference type="Proteomes" id="UP000886886"/>
    </source>
</evidence>
<protein>
    <recommendedName>
        <fullName evidence="4">DUF5050 domain-containing protein</fullName>
    </recommendedName>
</protein>
<comment type="caution">
    <text evidence="2">The sequence shown here is derived from an EMBL/GenBank/DDBJ whole genome shotgun (WGS) entry which is preliminary data.</text>
</comment>
<proteinExistence type="predicted"/>
<dbReference type="SUPFAM" id="SSF69304">
    <property type="entry name" value="Tricorn protease N-terminal domain"/>
    <property type="match status" value="1"/>
</dbReference>
<feature type="chain" id="PRO_5038351380" description="DUF5050 domain-containing protein" evidence="1">
    <location>
        <begin position="34"/>
        <end position="274"/>
    </location>
</feature>
<reference evidence="2" key="2">
    <citation type="journal article" date="2021" name="PeerJ">
        <title>Extensive microbial diversity within the chicken gut microbiome revealed by metagenomics and culture.</title>
        <authorList>
            <person name="Gilroy R."/>
            <person name="Ravi A."/>
            <person name="Getino M."/>
            <person name="Pursley I."/>
            <person name="Horton D.L."/>
            <person name="Alikhan N.F."/>
            <person name="Baker D."/>
            <person name="Gharbi K."/>
            <person name="Hall N."/>
            <person name="Watson M."/>
            <person name="Adriaenssens E.M."/>
            <person name="Foster-Nyarko E."/>
            <person name="Jarju S."/>
            <person name="Secka A."/>
            <person name="Antonio M."/>
            <person name="Oren A."/>
            <person name="Chaudhuri R.R."/>
            <person name="La Ragione R."/>
            <person name="Hildebrand F."/>
            <person name="Pallen M.J."/>
        </authorList>
    </citation>
    <scope>NUCLEOTIDE SEQUENCE</scope>
    <source>
        <strain evidence="2">ChiSjej3B21-11622</strain>
    </source>
</reference>
<evidence type="ECO:0008006" key="4">
    <source>
        <dbReference type="Google" id="ProtNLM"/>
    </source>
</evidence>
<sequence length="274" mass="31512">MKKKSRTWWKKAAAVLVLTVVCMLGAKGGSVEAATVKYASELKRNGTNVTYQIGSHRYYAKYSERGKSALYEVKNGKRTRIAQASRYFQFQAMAEYGNYLYYTLNDGSGGCDLYRYNRKTKKKALVRRSVRTMLIVKGKLITNGFATDVSAVPIYVSRLDGKKAKRIAKNSDQAKMKVYGNRIYYIEKTFNSNHTKSTQRLVSRTLTGGKRKVYGKAIKSPASICYFDNQYLIYSTGTYSSGTKYYQLNLKNNKKRRIYPSSDTINEWYDQYYY</sequence>
<keyword evidence="1" id="KW-0732">Signal</keyword>
<accession>A0A9D0ZWB1</accession>
<name>A0A9D0ZWB1_9FIRM</name>
<evidence type="ECO:0000313" key="2">
    <source>
        <dbReference type="EMBL" id="HIQ96959.1"/>
    </source>
</evidence>
<dbReference type="AlphaFoldDB" id="A0A9D0ZWB1"/>
<evidence type="ECO:0000256" key="1">
    <source>
        <dbReference type="SAM" id="SignalP"/>
    </source>
</evidence>
<gene>
    <name evidence="2" type="ORF">IAB26_10385</name>
</gene>
<dbReference type="EMBL" id="DVFT01000155">
    <property type="protein sequence ID" value="HIQ96959.1"/>
    <property type="molecule type" value="Genomic_DNA"/>
</dbReference>
<organism evidence="2 3">
    <name type="scientific">Candidatus Limivivens merdigallinarum</name>
    <dbReference type="NCBI Taxonomy" id="2840859"/>
    <lineage>
        <taxon>Bacteria</taxon>
        <taxon>Bacillati</taxon>
        <taxon>Bacillota</taxon>
        <taxon>Clostridia</taxon>
        <taxon>Lachnospirales</taxon>
        <taxon>Lachnospiraceae</taxon>
        <taxon>Lachnospiraceae incertae sedis</taxon>
        <taxon>Candidatus Limivivens</taxon>
    </lineage>
</organism>
<feature type="signal peptide" evidence="1">
    <location>
        <begin position="1"/>
        <end position="33"/>
    </location>
</feature>
<reference evidence="2" key="1">
    <citation type="submission" date="2020-10" db="EMBL/GenBank/DDBJ databases">
        <authorList>
            <person name="Gilroy R."/>
        </authorList>
    </citation>
    <scope>NUCLEOTIDE SEQUENCE</scope>
    <source>
        <strain evidence="2">ChiSjej3B21-11622</strain>
    </source>
</reference>
<dbReference type="Proteomes" id="UP000886886">
    <property type="component" value="Unassembled WGS sequence"/>
</dbReference>